<dbReference type="GO" id="GO:0005886">
    <property type="term" value="C:plasma membrane"/>
    <property type="evidence" value="ECO:0007669"/>
    <property type="project" value="TreeGrafter"/>
</dbReference>
<dbReference type="SMART" id="SM00740">
    <property type="entry name" value="PASTA"/>
    <property type="match status" value="2"/>
</dbReference>
<name>A0A917G3M3_9BACI</name>
<dbReference type="PANTHER" id="PTHR30627">
    <property type="entry name" value="PEPTIDOGLYCAN D,D-TRANSPEPTIDASE"/>
    <property type="match status" value="1"/>
</dbReference>
<dbReference type="AlphaFoldDB" id="A0A917G3M3"/>
<evidence type="ECO:0000256" key="7">
    <source>
        <dbReference type="SAM" id="MobiDB-lite"/>
    </source>
</evidence>
<sequence>MFAIFSVLFFVLYVRIVSIQATGEVKGQDLKEWAEKARARSYPLYAERGRILDADGKVIAEDTMTYRLQAVIQTTTPKDERPHYVKDKKNTAKVLAKHIDATEDEVYAILQNDKAFQVEFGSAGKGLTSQVKKAIEKEKLPGIIFEREIKRNHPNGVFASHLIGYAKPTQQDNGNNVLKGEMGLEATYDKQLTGKDGKVQYEGDIYSYLLPNSKKNIQEPQNGNDIYLTLIKNIQNQLEEEMDQVFKDYQPKAMNAIVVDPKTGRILAMSQRPTFNPDTLQGEGMSWLNAPVEQTIEPGSTMKMFTLAAAVDSGNWAPNNYYQSGRYKVGNNTINDHNFQGWGTISYLEGFQRSSNTAMTNLLDSMGPKIFYDYLDRFGFGKKTGIDLPREANGVLLDGTPIEQYTTTFGQGSTTTPIQMVQAATAIANDGTMMKPYVIDKVVDRDTGEVVTQHKPEENGKPVSAETAKTVRDVLASTVTSKVGSAQNFKLEEYEVAGKTATAQVPREDGQGYYAFDNNNFLYGFLGMAPKDDPKLLIYVDITMPQLAEGEYGSKPVSKVFNSVMLSSLKYLNVNPNEVKPTKTYEMEDYTGRSLAEVQLKLESEGLQPIVIGQSGKITEQFPQAGTAVVEGTKVYLKTSGTITLPSFEGWSLQNVLAYQALSGLTLEVSGEGFVVTQSISAGTDVQAEMPIVLKLETPTEMYEPKPQIEEQPLTPKQPDGYVEEEETPQEQPDRQEIHPDGVG</sequence>
<dbReference type="Gene3D" id="3.30.10.20">
    <property type="match status" value="1"/>
</dbReference>
<evidence type="ECO:0000256" key="1">
    <source>
        <dbReference type="ARBA" id="ARBA00004370"/>
    </source>
</evidence>
<reference evidence="9" key="2">
    <citation type="submission" date="2020-09" db="EMBL/GenBank/DDBJ databases">
        <authorList>
            <person name="Sun Q."/>
            <person name="Zhou Y."/>
        </authorList>
    </citation>
    <scope>NUCLEOTIDE SEQUENCE</scope>
    <source>
        <strain evidence="9">CGMCC 1.15760</strain>
    </source>
</reference>
<dbReference type="EC" id="3.4.16.4" evidence="4"/>
<dbReference type="InterPro" id="IPR005543">
    <property type="entry name" value="PASTA_dom"/>
</dbReference>
<keyword evidence="5" id="KW-0472">Membrane</keyword>
<dbReference type="GO" id="GO:0009002">
    <property type="term" value="F:serine-type D-Ala-D-Ala carboxypeptidase activity"/>
    <property type="evidence" value="ECO:0007669"/>
    <property type="project" value="UniProtKB-EC"/>
</dbReference>
<dbReference type="CDD" id="cd06575">
    <property type="entry name" value="PASTA_Pbp2x-like_2"/>
    <property type="match status" value="1"/>
</dbReference>
<evidence type="ECO:0000313" key="9">
    <source>
        <dbReference type="EMBL" id="GGG20991.1"/>
    </source>
</evidence>
<protein>
    <recommendedName>
        <fullName evidence="4">serine-type D-Ala-D-Ala carboxypeptidase</fullName>
        <ecNumber evidence="4">3.4.16.4</ecNumber>
    </recommendedName>
</protein>
<dbReference type="Gene3D" id="2.20.70.70">
    <property type="match status" value="1"/>
</dbReference>
<dbReference type="CDD" id="cd06576">
    <property type="entry name" value="PASTA_Pbp2x-like_1"/>
    <property type="match status" value="1"/>
</dbReference>
<dbReference type="PANTHER" id="PTHR30627:SF26">
    <property type="entry name" value="PENICILLIN-BINDING PROTEIN 2B"/>
    <property type="match status" value="1"/>
</dbReference>
<dbReference type="EMBL" id="BMJT01000004">
    <property type="protein sequence ID" value="GGG20991.1"/>
    <property type="molecule type" value="Genomic_DNA"/>
</dbReference>
<dbReference type="SUPFAM" id="SSF56601">
    <property type="entry name" value="beta-lactamase/transpeptidase-like"/>
    <property type="match status" value="1"/>
</dbReference>
<comment type="subcellular location">
    <subcellularLocation>
        <location evidence="1">Membrane</location>
    </subcellularLocation>
</comment>
<dbReference type="InterPro" id="IPR001460">
    <property type="entry name" value="PCN-bd_Tpept"/>
</dbReference>
<dbReference type="InterPro" id="IPR005311">
    <property type="entry name" value="PBP_dimer"/>
</dbReference>
<keyword evidence="10" id="KW-1185">Reference proteome</keyword>
<comment type="caution">
    <text evidence="9">The sequence shown here is derived from an EMBL/GenBank/DDBJ whole genome shotgun (WGS) entry which is preliminary data.</text>
</comment>
<dbReference type="InterPro" id="IPR036138">
    <property type="entry name" value="PBP_dimer_sf"/>
</dbReference>
<evidence type="ECO:0000256" key="4">
    <source>
        <dbReference type="ARBA" id="ARBA00012448"/>
    </source>
</evidence>
<feature type="domain" description="PASTA" evidence="8">
    <location>
        <begin position="642"/>
        <end position="698"/>
    </location>
</feature>
<reference evidence="9" key="1">
    <citation type="journal article" date="2014" name="Int. J. Syst. Evol. Microbiol.">
        <title>Complete genome sequence of Corynebacterium casei LMG S-19264T (=DSM 44701T), isolated from a smear-ripened cheese.</title>
        <authorList>
            <consortium name="US DOE Joint Genome Institute (JGI-PGF)"/>
            <person name="Walter F."/>
            <person name="Albersmeier A."/>
            <person name="Kalinowski J."/>
            <person name="Ruckert C."/>
        </authorList>
    </citation>
    <scope>NUCLEOTIDE SEQUENCE</scope>
    <source>
        <strain evidence="9">CGMCC 1.15760</strain>
    </source>
</reference>
<dbReference type="Pfam" id="PF03717">
    <property type="entry name" value="PBP_dimer"/>
    <property type="match status" value="1"/>
</dbReference>
<evidence type="ECO:0000259" key="8">
    <source>
        <dbReference type="PROSITE" id="PS51178"/>
    </source>
</evidence>
<dbReference type="SUPFAM" id="SSF54184">
    <property type="entry name" value="Penicillin-binding protein 2x (pbp-2x), c-terminal domain"/>
    <property type="match status" value="2"/>
</dbReference>
<dbReference type="Gene3D" id="3.30.70.2110">
    <property type="match status" value="1"/>
</dbReference>
<dbReference type="GO" id="GO:0071555">
    <property type="term" value="P:cell wall organization"/>
    <property type="evidence" value="ECO:0007669"/>
    <property type="project" value="TreeGrafter"/>
</dbReference>
<dbReference type="InterPro" id="IPR012338">
    <property type="entry name" value="Beta-lactam/transpept-like"/>
</dbReference>
<dbReference type="InterPro" id="IPR050515">
    <property type="entry name" value="Beta-lactam/transpept"/>
</dbReference>
<accession>A0A917G3M3</accession>
<proteinExistence type="inferred from homology"/>
<dbReference type="Gene3D" id="3.90.1310.10">
    <property type="entry name" value="Penicillin-binding protein 2a (Domain 2)"/>
    <property type="match status" value="1"/>
</dbReference>
<comment type="pathway">
    <text evidence="2">Cell wall biogenesis; peptidoglycan biosynthesis.</text>
</comment>
<feature type="region of interest" description="Disordered" evidence="7">
    <location>
        <begin position="701"/>
        <end position="744"/>
    </location>
</feature>
<dbReference type="PROSITE" id="PS51178">
    <property type="entry name" value="PASTA"/>
    <property type="match status" value="2"/>
</dbReference>
<dbReference type="Gene3D" id="3.40.710.10">
    <property type="entry name" value="DD-peptidase/beta-lactamase superfamily"/>
    <property type="match status" value="1"/>
</dbReference>
<evidence type="ECO:0000256" key="2">
    <source>
        <dbReference type="ARBA" id="ARBA00004752"/>
    </source>
</evidence>
<dbReference type="SUPFAM" id="SSF56519">
    <property type="entry name" value="Penicillin binding protein dimerisation domain"/>
    <property type="match status" value="1"/>
</dbReference>
<comment type="catalytic activity">
    <reaction evidence="6">
        <text>Preferential cleavage: (Ac)2-L-Lys-D-Ala-|-D-Ala. Also transpeptidation of peptidyl-alanyl moieties that are N-acyl substituents of D-alanine.</text>
        <dbReference type="EC" id="3.4.16.4"/>
    </reaction>
</comment>
<comment type="similarity">
    <text evidence="3">Belongs to the transpeptidase family.</text>
</comment>
<dbReference type="Pfam" id="PF03793">
    <property type="entry name" value="PASTA"/>
    <property type="match status" value="2"/>
</dbReference>
<feature type="compositionally biased region" description="Basic and acidic residues" evidence="7">
    <location>
        <begin position="732"/>
        <end position="744"/>
    </location>
</feature>
<evidence type="ECO:0000256" key="6">
    <source>
        <dbReference type="ARBA" id="ARBA00034000"/>
    </source>
</evidence>
<organism evidence="9 10">
    <name type="scientific">Lysinibacillus alkalisoli</name>
    <dbReference type="NCBI Taxonomy" id="1911548"/>
    <lineage>
        <taxon>Bacteria</taxon>
        <taxon>Bacillati</taxon>
        <taxon>Bacillota</taxon>
        <taxon>Bacilli</taxon>
        <taxon>Bacillales</taxon>
        <taxon>Bacillaceae</taxon>
        <taxon>Lysinibacillus</taxon>
    </lineage>
</organism>
<feature type="domain" description="PASTA" evidence="8">
    <location>
        <begin position="580"/>
        <end position="641"/>
    </location>
</feature>
<dbReference type="Pfam" id="PF00905">
    <property type="entry name" value="Transpeptidase"/>
    <property type="match status" value="1"/>
</dbReference>
<evidence type="ECO:0000256" key="5">
    <source>
        <dbReference type="ARBA" id="ARBA00023136"/>
    </source>
</evidence>
<evidence type="ECO:0000313" key="10">
    <source>
        <dbReference type="Proteomes" id="UP000616608"/>
    </source>
</evidence>
<dbReference type="GO" id="GO:0008658">
    <property type="term" value="F:penicillin binding"/>
    <property type="evidence" value="ECO:0007669"/>
    <property type="project" value="InterPro"/>
</dbReference>
<dbReference type="RefSeq" id="WP_308421629.1">
    <property type="nucleotide sequence ID" value="NZ_BMJT01000004.1"/>
</dbReference>
<evidence type="ECO:0000256" key="3">
    <source>
        <dbReference type="ARBA" id="ARBA00007171"/>
    </source>
</evidence>
<dbReference type="Proteomes" id="UP000616608">
    <property type="component" value="Unassembled WGS sequence"/>
</dbReference>
<gene>
    <name evidence="9" type="primary">pbpB</name>
    <name evidence="9" type="ORF">GCM10007425_14310</name>
</gene>